<protein>
    <submittedName>
        <fullName evidence="7">FUSC family protein</fullName>
    </submittedName>
</protein>
<organism evidence="7 8">
    <name type="scientific">Pontibacter burrus</name>
    <dbReference type="NCBI Taxonomy" id="2704466"/>
    <lineage>
        <taxon>Bacteria</taxon>
        <taxon>Pseudomonadati</taxon>
        <taxon>Bacteroidota</taxon>
        <taxon>Cytophagia</taxon>
        <taxon>Cytophagales</taxon>
        <taxon>Hymenobacteraceae</taxon>
        <taxon>Pontibacter</taxon>
    </lineage>
</organism>
<sequence>MLINLLEFKKTERKWHLPVLAGLCIGVPVLGGYFTGHLQDGKLASMAALVILYIQSEQLSRRMIILMTCSFGMLVSFMVGLLFSFNPYVAALVLGLYAFVVHLVLYYLNMVRPPGNFFFIMIAAVTITLPHDITKVTHNLGLAAIGTIVSCILGLVYSLITLRRAATTNDVVAVTKNQYINLIESLTYGFFVGLSLLVGYLLKLENPYWVPASCAAVMQGVSTTHIWQRSAQRVLGTFIGLILTWFILLLKPSLLTISLSIILLQIVVEFFVVRNYGLAVIFITVLTIFLAETGNSLTVNPTNLITTRFFDILTGSLIGALGGWILYSEKLHFLATRQMRLNHIKMGRRRYNKKQ</sequence>
<dbReference type="RefSeq" id="WP_163915968.1">
    <property type="nucleotide sequence ID" value="NZ_JAAGWD010000007.1"/>
</dbReference>
<gene>
    <name evidence="7" type="ORF">GXP69_15315</name>
</gene>
<evidence type="ECO:0000259" key="6">
    <source>
        <dbReference type="Pfam" id="PF13515"/>
    </source>
</evidence>
<feature type="domain" description="Integral membrane bound transporter" evidence="6">
    <location>
        <begin position="195"/>
        <end position="321"/>
    </location>
</feature>
<dbReference type="InterPro" id="IPR049453">
    <property type="entry name" value="Memb_transporter_dom"/>
</dbReference>
<feature type="transmembrane region" description="Helical" evidence="5">
    <location>
        <begin position="309"/>
        <end position="327"/>
    </location>
</feature>
<feature type="transmembrane region" description="Helical" evidence="5">
    <location>
        <begin position="15"/>
        <end position="36"/>
    </location>
</feature>
<keyword evidence="2 5" id="KW-0812">Transmembrane</keyword>
<dbReference type="AlphaFoldDB" id="A0A6B3LZ89"/>
<evidence type="ECO:0000256" key="1">
    <source>
        <dbReference type="ARBA" id="ARBA00004141"/>
    </source>
</evidence>
<evidence type="ECO:0000256" key="5">
    <source>
        <dbReference type="SAM" id="Phobius"/>
    </source>
</evidence>
<keyword evidence="3 5" id="KW-1133">Transmembrane helix</keyword>
<feature type="transmembrane region" description="Helical" evidence="5">
    <location>
        <begin position="115"/>
        <end position="134"/>
    </location>
</feature>
<feature type="transmembrane region" description="Helical" evidence="5">
    <location>
        <begin position="278"/>
        <end position="297"/>
    </location>
</feature>
<evidence type="ECO:0000256" key="4">
    <source>
        <dbReference type="ARBA" id="ARBA00023136"/>
    </source>
</evidence>
<name>A0A6B3LZ89_9BACT</name>
<evidence type="ECO:0000313" key="7">
    <source>
        <dbReference type="EMBL" id="NEM99068.1"/>
    </source>
</evidence>
<feature type="transmembrane region" description="Helical" evidence="5">
    <location>
        <begin position="89"/>
        <end position="108"/>
    </location>
</feature>
<reference evidence="7 8" key="1">
    <citation type="submission" date="2020-02" db="EMBL/GenBank/DDBJ databases">
        <authorList>
            <person name="Kim M.K."/>
        </authorList>
    </citation>
    <scope>NUCLEOTIDE SEQUENCE [LARGE SCALE GENOMIC DNA]</scope>
    <source>
        <strain evidence="7 8">BT327</strain>
    </source>
</reference>
<accession>A0A6B3LZ89</accession>
<feature type="transmembrane region" description="Helical" evidence="5">
    <location>
        <begin position="140"/>
        <end position="160"/>
    </location>
</feature>
<feature type="transmembrane region" description="Helical" evidence="5">
    <location>
        <begin position="181"/>
        <end position="202"/>
    </location>
</feature>
<proteinExistence type="predicted"/>
<evidence type="ECO:0000256" key="3">
    <source>
        <dbReference type="ARBA" id="ARBA00022989"/>
    </source>
</evidence>
<comment type="subcellular location">
    <subcellularLocation>
        <location evidence="1">Membrane</location>
        <topology evidence="1">Multi-pass membrane protein</topology>
    </subcellularLocation>
</comment>
<comment type="caution">
    <text evidence="7">The sequence shown here is derived from an EMBL/GenBank/DDBJ whole genome shotgun (WGS) entry which is preliminary data.</text>
</comment>
<dbReference type="GO" id="GO:0016020">
    <property type="term" value="C:membrane"/>
    <property type="evidence" value="ECO:0007669"/>
    <property type="project" value="UniProtKB-SubCell"/>
</dbReference>
<evidence type="ECO:0000313" key="8">
    <source>
        <dbReference type="Proteomes" id="UP000474777"/>
    </source>
</evidence>
<dbReference type="Pfam" id="PF13515">
    <property type="entry name" value="FUSC_2"/>
    <property type="match status" value="1"/>
</dbReference>
<evidence type="ECO:0000256" key="2">
    <source>
        <dbReference type="ARBA" id="ARBA00022692"/>
    </source>
</evidence>
<feature type="transmembrane region" description="Helical" evidence="5">
    <location>
        <begin position="63"/>
        <end position="83"/>
    </location>
</feature>
<keyword evidence="8" id="KW-1185">Reference proteome</keyword>
<keyword evidence="4 5" id="KW-0472">Membrane</keyword>
<dbReference type="EMBL" id="JAAGWD010000007">
    <property type="protein sequence ID" value="NEM99068.1"/>
    <property type="molecule type" value="Genomic_DNA"/>
</dbReference>
<dbReference type="Proteomes" id="UP000474777">
    <property type="component" value="Unassembled WGS sequence"/>
</dbReference>